<keyword evidence="5" id="KW-0202">Cytokine</keyword>
<dbReference type="Gene3D" id="2.40.50.40">
    <property type="match status" value="1"/>
</dbReference>
<keyword evidence="4" id="KW-0145">Chemotaxis</keyword>
<feature type="domain" description="Chemokine interleukin-8-like" evidence="13">
    <location>
        <begin position="32"/>
        <end position="93"/>
    </location>
</feature>
<sequence length="127" mass="14527">MNLKSLAALCLVGLFVMVEVIEGVEIEPSMPSVRCKCRKVTSSHIKREMIKKIEIFPAKTYCPTIEIILTMKDDIQICIDPKTKWFLSLLSKLKNQQKQKQANGENTMETPNTNNNDENRRTTTVQL</sequence>
<accession>A0AAV3ATK2</accession>
<dbReference type="GO" id="GO:0008083">
    <property type="term" value="F:growth factor activity"/>
    <property type="evidence" value="ECO:0007669"/>
    <property type="project" value="UniProtKB-KW"/>
</dbReference>
<dbReference type="Proteomes" id="UP001181693">
    <property type="component" value="Unassembled WGS sequence"/>
</dbReference>
<dbReference type="GO" id="GO:0008009">
    <property type="term" value="F:chemokine activity"/>
    <property type="evidence" value="ECO:0007669"/>
    <property type="project" value="InterPro"/>
</dbReference>
<proteinExistence type="inferred from homology"/>
<comment type="subcellular location">
    <subcellularLocation>
        <location evidence="1">Secreted</location>
    </subcellularLocation>
</comment>
<reference evidence="14" key="1">
    <citation type="thesis" date="2020" institute="ProQuest LLC" country="789 East Eisenhower Parkway, Ann Arbor, MI, USA">
        <title>Comparative Genomics and Chromosome Evolution.</title>
        <authorList>
            <person name="Mudd A.B."/>
        </authorList>
    </citation>
    <scope>NUCLEOTIDE SEQUENCE</scope>
    <source>
        <strain evidence="14">1538</strain>
        <tissue evidence="14">Blood</tissue>
    </source>
</reference>
<dbReference type="InterPro" id="IPR001089">
    <property type="entry name" value="Chemokine_CXC"/>
</dbReference>
<name>A0AAV3ATK2_PYXAD</name>
<keyword evidence="6" id="KW-0964">Secreted</keyword>
<dbReference type="InterPro" id="IPR039809">
    <property type="entry name" value="Chemokine_b/g/d"/>
</dbReference>
<evidence type="ECO:0000256" key="9">
    <source>
        <dbReference type="ARBA" id="ARBA00023157"/>
    </source>
</evidence>
<evidence type="ECO:0000256" key="7">
    <source>
        <dbReference type="ARBA" id="ARBA00022729"/>
    </source>
</evidence>
<evidence type="ECO:0000256" key="4">
    <source>
        <dbReference type="ARBA" id="ARBA00022500"/>
    </source>
</evidence>
<evidence type="ECO:0000256" key="6">
    <source>
        <dbReference type="ARBA" id="ARBA00022525"/>
    </source>
</evidence>
<comment type="similarity">
    <text evidence="2">Belongs to the intercrine alpha (chemokine CxC) family.</text>
</comment>
<feature type="chain" id="PRO_5043438875" description="Stromal cell-derived factor 1" evidence="12">
    <location>
        <begin position="24"/>
        <end position="127"/>
    </location>
</feature>
<evidence type="ECO:0000256" key="12">
    <source>
        <dbReference type="SAM" id="SignalP"/>
    </source>
</evidence>
<dbReference type="Pfam" id="PF00048">
    <property type="entry name" value="IL8"/>
    <property type="match status" value="1"/>
</dbReference>
<dbReference type="AlphaFoldDB" id="A0AAV3ATK2"/>
<evidence type="ECO:0000256" key="3">
    <source>
        <dbReference type="ARBA" id="ARBA00016440"/>
    </source>
</evidence>
<evidence type="ECO:0000256" key="1">
    <source>
        <dbReference type="ARBA" id="ARBA00004613"/>
    </source>
</evidence>
<comment type="caution">
    <text evidence="14">The sequence shown here is derived from an EMBL/GenBank/DDBJ whole genome shotgun (WGS) entry which is preliminary data.</text>
</comment>
<dbReference type="GO" id="GO:0005615">
    <property type="term" value="C:extracellular space"/>
    <property type="evidence" value="ECO:0007669"/>
    <property type="project" value="UniProtKB-KW"/>
</dbReference>
<evidence type="ECO:0000256" key="11">
    <source>
        <dbReference type="SAM" id="MobiDB-lite"/>
    </source>
</evidence>
<dbReference type="InterPro" id="IPR001811">
    <property type="entry name" value="Chemokine_IL8-like_dom"/>
</dbReference>
<keyword evidence="7 12" id="KW-0732">Signal</keyword>
<gene>
    <name evidence="14" type="ORF">GDO54_009062</name>
</gene>
<feature type="region of interest" description="Disordered" evidence="11">
    <location>
        <begin position="97"/>
        <end position="127"/>
    </location>
</feature>
<keyword evidence="9" id="KW-1015">Disulfide bond</keyword>
<dbReference type="SMART" id="SM00199">
    <property type="entry name" value="SCY"/>
    <property type="match status" value="1"/>
</dbReference>
<keyword evidence="15" id="KW-1185">Reference proteome</keyword>
<dbReference type="PANTHER" id="PTHR12015">
    <property type="entry name" value="SMALL INDUCIBLE CYTOKINE A"/>
    <property type="match status" value="1"/>
</dbReference>
<dbReference type="InterPro" id="IPR036048">
    <property type="entry name" value="Interleukin_8-like_sf"/>
</dbReference>
<evidence type="ECO:0000259" key="13">
    <source>
        <dbReference type="SMART" id="SM00199"/>
    </source>
</evidence>
<evidence type="ECO:0000313" key="15">
    <source>
        <dbReference type="Proteomes" id="UP001181693"/>
    </source>
</evidence>
<evidence type="ECO:0000256" key="10">
    <source>
        <dbReference type="ARBA" id="ARBA00033206"/>
    </source>
</evidence>
<organism evidence="14 15">
    <name type="scientific">Pyxicephalus adspersus</name>
    <name type="common">African bullfrog</name>
    <dbReference type="NCBI Taxonomy" id="30357"/>
    <lineage>
        <taxon>Eukaryota</taxon>
        <taxon>Metazoa</taxon>
        <taxon>Chordata</taxon>
        <taxon>Craniata</taxon>
        <taxon>Vertebrata</taxon>
        <taxon>Euteleostomi</taxon>
        <taxon>Amphibia</taxon>
        <taxon>Batrachia</taxon>
        <taxon>Anura</taxon>
        <taxon>Neobatrachia</taxon>
        <taxon>Ranoidea</taxon>
        <taxon>Pyxicephalidae</taxon>
        <taxon>Pyxicephalinae</taxon>
        <taxon>Pyxicephalus</taxon>
    </lineage>
</organism>
<evidence type="ECO:0000256" key="5">
    <source>
        <dbReference type="ARBA" id="ARBA00022514"/>
    </source>
</evidence>
<dbReference type="PRINTS" id="PR00437">
    <property type="entry name" value="SMALLCYTKCXC"/>
</dbReference>
<evidence type="ECO:0000256" key="2">
    <source>
        <dbReference type="ARBA" id="ARBA00010665"/>
    </source>
</evidence>
<dbReference type="EMBL" id="DYDO01000003">
    <property type="protein sequence ID" value="DBA28758.1"/>
    <property type="molecule type" value="Genomic_DNA"/>
</dbReference>
<protein>
    <recommendedName>
        <fullName evidence="3">Stromal cell-derived factor 1</fullName>
    </recommendedName>
    <alternativeName>
        <fullName evidence="10">C-X-C motif chemokine 12</fullName>
    </alternativeName>
</protein>
<dbReference type="SUPFAM" id="SSF54117">
    <property type="entry name" value="Interleukin 8-like chemokines"/>
    <property type="match status" value="1"/>
</dbReference>
<dbReference type="GO" id="GO:0006952">
    <property type="term" value="P:defense response"/>
    <property type="evidence" value="ECO:0007669"/>
    <property type="project" value="InterPro"/>
</dbReference>
<evidence type="ECO:0000313" key="14">
    <source>
        <dbReference type="EMBL" id="DBA28758.1"/>
    </source>
</evidence>
<keyword evidence="8" id="KW-0339">Growth factor</keyword>
<dbReference type="CDD" id="cd00273">
    <property type="entry name" value="Chemokine_CXC"/>
    <property type="match status" value="1"/>
</dbReference>
<dbReference type="InterPro" id="IPR033899">
    <property type="entry name" value="CXC_Chemokine_domain"/>
</dbReference>
<dbReference type="GO" id="GO:0006955">
    <property type="term" value="P:immune response"/>
    <property type="evidence" value="ECO:0007669"/>
    <property type="project" value="InterPro"/>
</dbReference>
<evidence type="ECO:0000256" key="8">
    <source>
        <dbReference type="ARBA" id="ARBA00023030"/>
    </source>
</evidence>
<dbReference type="PANTHER" id="PTHR12015:SF193">
    <property type="entry name" value="STROMAL CELL-DERIVED FACTOR 1"/>
    <property type="match status" value="1"/>
</dbReference>
<feature type="signal peptide" evidence="12">
    <location>
        <begin position="1"/>
        <end position="23"/>
    </location>
</feature>